<dbReference type="EMBL" id="JAXUIC010000011">
    <property type="protein sequence ID" value="KAK4562513.1"/>
    <property type="molecule type" value="Genomic_DNA"/>
</dbReference>
<dbReference type="GO" id="GO:0010333">
    <property type="term" value="F:terpene synthase activity"/>
    <property type="evidence" value="ECO:0007669"/>
    <property type="project" value="InterPro"/>
</dbReference>
<dbReference type="SFLD" id="SFLDG01019">
    <property type="entry name" value="Terpene_Cyclase_Like_1_C_Termi"/>
    <property type="match status" value="1"/>
</dbReference>
<reference evidence="7 8" key="1">
    <citation type="journal article" date="2023" name="G3 (Bethesda)">
        <title>A haplotype-resolved chromosome-scale genome for Quercus rubra L. provides insights into the genetics of adaptive traits for red oak species.</title>
        <authorList>
            <person name="Kapoor B."/>
            <person name="Jenkins J."/>
            <person name="Schmutz J."/>
            <person name="Zhebentyayeva T."/>
            <person name="Kuelheim C."/>
            <person name="Coggeshall M."/>
            <person name="Heim C."/>
            <person name="Lasky J.R."/>
            <person name="Leites L."/>
            <person name="Islam-Faridi N."/>
            <person name="Romero-Severson J."/>
            <person name="DeLeo V.L."/>
            <person name="Lucas S.M."/>
            <person name="Lazic D."/>
            <person name="Gailing O."/>
            <person name="Carlson J."/>
            <person name="Staton M."/>
        </authorList>
    </citation>
    <scope>NUCLEOTIDE SEQUENCE [LARGE SCALE GENOMIC DNA]</scope>
    <source>
        <strain evidence="7">Pseudo-F2</strain>
    </source>
</reference>
<dbReference type="GO" id="GO:0016102">
    <property type="term" value="P:diterpenoid biosynthetic process"/>
    <property type="evidence" value="ECO:0007669"/>
    <property type="project" value="InterPro"/>
</dbReference>
<comment type="cofactor">
    <cofactor evidence="1">
        <name>Mg(2+)</name>
        <dbReference type="ChEBI" id="CHEBI:18420"/>
    </cofactor>
</comment>
<dbReference type="InterPro" id="IPR008949">
    <property type="entry name" value="Isoprenoid_synthase_dom_sf"/>
</dbReference>
<dbReference type="GO" id="GO:0000287">
    <property type="term" value="F:magnesium ion binding"/>
    <property type="evidence" value="ECO:0007669"/>
    <property type="project" value="InterPro"/>
</dbReference>
<dbReference type="Pfam" id="PF03936">
    <property type="entry name" value="Terpene_synth_C"/>
    <property type="match status" value="1"/>
</dbReference>
<dbReference type="InterPro" id="IPR050148">
    <property type="entry name" value="Terpene_synthase-like"/>
</dbReference>
<feature type="domain" description="Terpene synthase N-terminal" evidence="5">
    <location>
        <begin position="68"/>
        <end position="234"/>
    </location>
</feature>
<evidence type="ECO:0000313" key="7">
    <source>
        <dbReference type="EMBL" id="KAK4562513.1"/>
    </source>
</evidence>
<dbReference type="Pfam" id="PF01397">
    <property type="entry name" value="Terpene_synth"/>
    <property type="match status" value="1"/>
</dbReference>
<dbReference type="Gene3D" id="1.10.600.10">
    <property type="entry name" value="Farnesyl Diphosphate Synthase"/>
    <property type="match status" value="1"/>
</dbReference>
<name>A0AAN7E4P2_QUERU</name>
<evidence type="ECO:0000313" key="8">
    <source>
        <dbReference type="Proteomes" id="UP001324115"/>
    </source>
</evidence>
<dbReference type="PANTHER" id="PTHR31225">
    <property type="entry name" value="OS04G0344100 PROTEIN-RELATED"/>
    <property type="match status" value="1"/>
</dbReference>
<dbReference type="InterPro" id="IPR005630">
    <property type="entry name" value="Terpene_synthase_metal-bd"/>
</dbReference>
<keyword evidence="2" id="KW-0479">Metal-binding</keyword>
<dbReference type="InterPro" id="IPR036965">
    <property type="entry name" value="Terpene_synth_N_sf"/>
</dbReference>
<dbReference type="AlphaFoldDB" id="A0AAN7E4P2"/>
<dbReference type="Gene3D" id="1.50.10.130">
    <property type="entry name" value="Terpene synthase, N-terminal domain"/>
    <property type="match status" value="1"/>
</dbReference>
<evidence type="ECO:0000256" key="2">
    <source>
        <dbReference type="ARBA" id="ARBA00022723"/>
    </source>
</evidence>
<evidence type="ECO:0000256" key="1">
    <source>
        <dbReference type="ARBA" id="ARBA00001946"/>
    </source>
</evidence>
<gene>
    <name evidence="7" type="ORF">RGQ29_005137</name>
</gene>
<protein>
    <submittedName>
        <fullName evidence="7">Uncharacterized protein</fullName>
    </submittedName>
</protein>
<evidence type="ECO:0000259" key="5">
    <source>
        <dbReference type="Pfam" id="PF01397"/>
    </source>
</evidence>
<keyword evidence="3" id="KW-0460">Magnesium</keyword>
<dbReference type="InterPro" id="IPR001906">
    <property type="entry name" value="Terpene_synth_N"/>
</dbReference>
<dbReference type="SFLD" id="SFLDS00005">
    <property type="entry name" value="Isoprenoid_Synthase_Type_I"/>
    <property type="match status" value="1"/>
</dbReference>
<dbReference type="SUPFAM" id="SSF48576">
    <property type="entry name" value="Terpenoid synthases"/>
    <property type="match status" value="1"/>
</dbReference>
<dbReference type="FunFam" id="1.10.600.10:FF:000007">
    <property type="entry name" value="Isoprene synthase, chloroplastic"/>
    <property type="match status" value="1"/>
</dbReference>
<dbReference type="InterPro" id="IPR044814">
    <property type="entry name" value="Terpene_cyclase_plant_C1"/>
</dbReference>
<dbReference type="SUPFAM" id="SSF48239">
    <property type="entry name" value="Terpenoid cyclases/Protein prenyltransferases"/>
    <property type="match status" value="1"/>
</dbReference>
<keyword evidence="4" id="KW-0456">Lyase</keyword>
<proteinExistence type="predicted"/>
<dbReference type="InterPro" id="IPR034741">
    <property type="entry name" value="Terpene_cyclase-like_1_C"/>
</dbReference>
<dbReference type="PANTHER" id="PTHR31225:SF98">
    <property type="entry name" value="TERPENE SYNTHASE 9-RELATED"/>
    <property type="match status" value="1"/>
</dbReference>
<dbReference type="Proteomes" id="UP001324115">
    <property type="component" value="Unassembled WGS sequence"/>
</dbReference>
<organism evidence="7 8">
    <name type="scientific">Quercus rubra</name>
    <name type="common">Northern red oak</name>
    <name type="synonym">Quercus borealis</name>
    <dbReference type="NCBI Taxonomy" id="3512"/>
    <lineage>
        <taxon>Eukaryota</taxon>
        <taxon>Viridiplantae</taxon>
        <taxon>Streptophyta</taxon>
        <taxon>Embryophyta</taxon>
        <taxon>Tracheophyta</taxon>
        <taxon>Spermatophyta</taxon>
        <taxon>Magnoliopsida</taxon>
        <taxon>eudicotyledons</taxon>
        <taxon>Gunneridae</taxon>
        <taxon>Pentapetalae</taxon>
        <taxon>rosids</taxon>
        <taxon>fabids</taxon>
        <taxon>Fagales</taxon>
        <taxon>Fagaceae</taxon>
        <taxon>Quercus</taxon>
    </lineage>
</organism>
<keyword evidence="8" id="KW-1185">Reference proteome</keyword>
<dbReference type="FunFam" id="1.50.10.130:FF:000001">
    <property type="entry name" value="Isoprene synthase, chloroplastic"/>
    <property type="match status" value="1"/>
</dbReference>
<evidence type="ECO:0000256" key="4">
    <source>
        <dbReference type="ARBA" id="ARBA00023239"/>
    </source>
</evidence>
<comment type="caution">
    <text evidence="7">The sequence shown here is derived from an EMBL/GenBank/DDBJ whole genome shotgun (WGS) entry which is preliminary data.</text>
</comment>
<dbReference type="InterPro" id="IPR008930">
    <property type="entry name" value="Terpenoid_cyclase/PrenylTrfase"/>
</dbReference>
<evidence type="ECO:0000259" key="6">
    <source>
        <dbReference type="Pfam" id="PF03936"/>
    </source>
</evidence>
<evidence type="ECO:0000256" key="3">
    <source>
        <dbReference type="ARBA" id="ARBA00022842"/>
    </source>
</evidence>
<feature type="domain" description="Terpene synthase metal-binding" evidence="6">
    <location>
        <begin position="291"/>
        <end position="530"/>
    </location>
</feature>
<dbReference type="CDD" id="cd00684">
    <property type="entry name" value="Terpene_cyclase_plant_C1"/>
    <property type="match status" value="1"/>
</dbReference>
<sequence length="593" mass="68320">MELRISYSFPSCLATLNHQRNATALTRKHLKRGKQCLSVLPSFVMVSAKFDETQLNQRRSANYHPSIWDQKLIESFTTPYSYEIHATRHEGLKQDVKTLLTSTKDRSVLLRLMDSMQRLGVAYHFEQEIEEILKFQSPDATSDLYTAALHFRILRERGFPVSSDVFDRFRSRDGRFIDSLSQDVEGLLSLYEASHLRMHGENILEEARDFSIKNLNLLMEKLDSNSAKKVKQSLEIPLFWRMPRVEARNFIDVYQKDNTKNMTLLELAKLDYNLVQSVYQQELKELERWWRDLGFKDKLTFSRDRVMENYMWAVGIIFEPQFSKCRIGLTKFVCILLVIDDMYDVYGLLDELECFTDAVKRWEMKAMEDLPEYMKICYVAILNFANEMAGDVIKDHGLNTLTYLIEEWATLCRSHLAEAKWFYSGYTPTVGEYLENACVSVGGPAAMFHAYILLGCTLTKNSIDCFKNGSEIIYWSSLITRLSDDLGTSEAESKRGDVAKSIHCYMVREGITEVQAKQCVKELINYSWKKLNKESANNSLPRSMVNMSLNMARTAQCIYQHGDGIGTSTGAIKDHLTSLIVKAIPIEETCSMI</sequence>
<accession>A0AAN7E4P2</accession>